<sequence length="268" mass="30164">MTSVLSHSNALEYGKEVLIYFDNRRKFLVKLEQGKKISSDKGTIPVDSIVNKEIGSQVTTSLNVKAWILQPLLIDYLEKGIKRVTQVIYPKDLGLIILMLGLESGYRVLEAGVGSGNTTMVLAHFVKPQGHVFGYENRKEFIEIAKGNLARMGLDKYVTIKYGDIRKGVDERGLDAAIIDIPDPWEALDSLYLALKPSASIAFFIPSMQQLLKLFEAIDEHKGFIDIRAYETLLREIELSRRAIRPSTYMVGHTGFILFARKIIKSSQ</sequence>
<reference evidence="7" key="1">
    <citation type="journal article" date="2020" name="mSystems">
        <title>Genome- and Community-Level Interaction Insights into Carbon Utilization and Element Cycling Functions of Hydrothermarchaeota in Hydrothermal Sediment.</title>
        <authorList>
            <person name="Zhou Z."/>
            <person name="Liu Y."/>
            <person name="Xu W."/>
            <person name="Pan J."/>
            <person name="Luo Z.H."/>
            <person name="Li M."/>
        </authorList>
    </citation>
    <scope>NUCLEOTIDE SEQUENCE [LARGE SCALE GENOMIC DNA]</scope>
    <source>
        <strain evidence="7">SpSt-125</strain>
    </source>
</reference>
<dbReference type="EMBL" id="DSEU01000040">
    <property type="protein sequence ID" value="HEM67187.1"/>
    <property type="molecule type" value="Genomic_DNA"/>
</dbReference>
<dbReference type="InterPro" id="IPR049470">
    <property type="entry name" value="TRM61_C"/>
</dbReference>
<dbReference type="InterPro" id="IPR029063">
    <property type="entry name" value="SAM-dependent_MTases_sf"/>
</dbReference>
<dbReference type="CDD" id="cd02440">
    <property type="entry name" value="AdoMet_MTases"/>
    <property type="match status" value="1"/>
</dbReference>
<keyword evidence="2 7" id="KW-0808">Transferase</keyword>
<keyword evidence="1 7" id="KW-0489">Methyltransferase</keyword>
<dbReference type="PANTHER" id="PTHR12133:SF1">
    <property type="entry name" value="TRNA (ADENINE(58)-N(1))-METHYLTRANSFERASE, MITOCHONDRIAL"/>
    <property type="match status" value="1"/>
</dbReference>
<evidence type="ECO:0000256" key="4">
    <source>
        <dbReference type="ARBA" id="ARBA00022694"/>
    </source>
</evidence>
<evidence type="ECO:0000256" key="3">
    <source>
        <dbReference type="ARBA" id="ARBA00022691"/>
    </source>
</evidence>
<evidence type="ECO:0000256" key="5">
    <source>
        <dbReference type="PIRSR" id="PIRSR017269-1"/>
    </source>
</evidence>
<feature type="binding site" evidence="5">
    <location>
        <position position="164"/>
    </location>
    <ligand>
        <name>S-adenosyl-L-methionine</name>
        <dbReference type="ChEBI" id="CHEBI:59789"/>
    </ligand>
</feature>
<accession>A0A7J2U4D0</accession>
<dbReference type="PANTHER" id="PTHR12133">
    <property type="entry name" value="TRNA (ADENINE(58)-N(1))-METHYLTRANSFERASE"/>
    <property type="match status" value="1"/>
</dbReference>
<protein>
    <submittedName>
        <fullName evidence="7">tRNA (Adenine-N1)-methyltransferase</fullName>
    </submittedName>
</protein>
<keyword evidence="4" id="KW-0819">tRNA processing</keyword>
<evidence type="ECO:0000256" key="2">
    <source>
        <dbReference type="ARBA" id="ARBA00022679"/>
    </source>
</evidence>
<dbReference type="GO" id="GO:0031515">
    <property type="term" value="C:tRNA (m1A) methyltransferase complex"/>
    <property type="evidence" value="ECO:0007669"/>
    <property type="project" value="InterPro"/>
</dbReference>
<feature type="domain" description="tRNA (adenine(58)-N(1))-methyltransferase catalytic subunit TRM61 C-terminal" evidence="6">
    <location>
        <begin position="83"/>
        <end position="241"/>
    </location>
</feature>
<dbReference type="SUPFAM" id="SSF53335">
    <property type="entry name" value="S-adenosyl-L-methionine-dependent methyltransferases"/>
    <property type="match status" value="1"/>
</dbReference>
<dbReference type="InterPro" id="IPR014816">
    <property type="entry name" value="tRNA_MeTrfase_Gcd14"/>
</dbReference>
<dbReference type="GO" id="GO:0160107">
    <property type="term" value="F:tRNA (adenine(58)-N1)-methyltransferase activity"/>
    <property type="evidence" value="ECO:0007669"/>
    <property type="project" value="InterPro"/>
</dbReference>
<proteinExistence type="predicted"/>
<dbReference type="Gene3D" id="3.40.50.150">
    <property type="entry name" value="Vaccinia Virus protein VP39"/>
    <property type="match status" value="1"/>
</dbReference>
<dbReference type="PROSITE" id="PS51620">
    <property type="entry name" value="SAM_TRM61"/>
    <property type="match status" value="1"/>
</dbReference>
<gene>
    <name evidence="7" type="ORF">ENO26_06435</name>
</gene>
<feature type="binding site" evidence="5">
    <location>
        <position position="180"/>
    </location>
    <ligand>
        <name>S-adenosyl-L-methionine</name>
        <dbReference type="ChEBI" id="CHEBI:59789"/>
    </ligand>
</feature>
<feature type="binding site" evidence="5">
    <location>
        <position position="136"/>
    </location>
    <ligand>
        <name>S-adenosyl-L-methionine</name>
        <dbReference type="ChEBI" id="CHEBI:59789"/>
    </ligand>
</feature>
<name>A0A7J2U4D0_9CREN</name>
<keyword evidence="3 5" id="KW-0949">S-adenosyl-L-methionine</keyword>
<comment type="caution">
    <text evidence="7">The sequence shown here is derived from an EMBL/GenBank/DDBJ whole genome shotgun (WGS) entry which is preliminary data.</text>
</comment>
<evidence type="ECO:0000259" key="6">
    <source>
        <dbReference type="Pfam" id="PF08704"/>
    </source>
</evidence>
<dbReference type="GO" id="GO:0030488">
    <property type="term" value="P:tRNA methylation"/>
    <property type="evidence" value="ECO:0007669"/>
    <property type="project" value="InterPro"/>
</dbReference>
<dbReference type="Gene3D" id="3.10.330.20">
    <property type="match status" value="1"/>
</dbReference>
<evidence type="ECO:0000256" key="1">
    <source>
        <dbReference type="ARBA" id="ARBA00022603"/>
    </source>
</evidence>
<evidence type="ECO:0000313" key="7">
    <source>
        <dbReference type="EMBL" id="HEM67187.1"/>
    </source>
</evidence>
<dbReference type="Pfam" id="PF08704">
    <property type="entry name" value="GCD14"/>
    <property type="match status" value="1"/>
</dbReference>
<organism evidence="7">
    <name type="scientific">Ignisphaera aggregans</name>
    <dbReference type="NCBI Taxonomy" id="334771"/>
    <lineage>
        <taxon>Archaea</taxon>
        <taxon>Thermoproteota</taxon>
        <taxon>Thermoprotei</taxon>
        <taxon>Desulfurococcales</taxon>
        <taxon>Desulfurococcaceae</taxon>
        <taxon>Ignisphaera</taxon>
    </lineage>
</organism>
<dbReference type="AlphaFoldDB" id="A0A7J2U4D0"/>
<dbReference type="PIRSF" id="PIRSF017269">
    <property type="entry name" value="GCD14"/>
    <property type="match status" value="1"/>
</dbReference>